<keyword evidence="1" id="KW-0472">Membrane</keyword>
<evidence type="ECO:0000313" key="2">
    <source>
        <dbReference type="EMBL" id="GAA0865706.1"/>
    </source>
</evidence>
<sequence>MKKASSVVIFLLSLTSLMLSSRLFFHYKFLADSYNMSLMKLVGGDIWLLMELVNLGILCIISIIALFKCIVAFKEKQ</sequence>
<keyword evidence="1" id="KW-1133">Transmembrane helix</keyword>
<keyword evidence="1" id="KW-0812">Transmembrane</keyword>
<evidence type="ECO:0000313" key="3">
    <source>
        <dbReference type="Proteomes" id="UP001400965"/>
    </source>
</evidence>
<dbReference type="Proteomes" id="UP001400965">
    <property type="component" value="Unassembled WGS sequence"/>
</dbReference>
<proteinExistence type="predicted"/>
<reference evidence="3" key="1">
    <citation type="journal article" date="2019" name="Int. J. Syst. Evol. Microbiol.">
        <title>The Global Catalogue of Microorganisms (GCM) 10K type strain sequencing project: providing services to taxonomists for standard genome sequencing and annotation.</title>
        <authorList>
            <consortium name="The Broad Institute Genomics Platform"/>
            <consortium name="The Broad Institute Genome Sequencing Center for Infectious Disease"/>
            <person name="Wu L."/>
            <person name="Ma J."/>
        </authorList>
    </citation>
    <scope>NUCLEOTIDE SEQUENCE [LARGE SCALE GENOMIC DNA]</scope>
    <source>
        <strain evidence="3">JCM 6486</strain>
    </source>
</reference>
<comment type="caution">
    <text evidence="2">The sequence shown here is derived from an EMBL/GenBank/DDBJ whole genome shotgun (WGS) entry which is preliminary data.</text>
</comment>
<name>A0ABP3XM92_9FIRM</name>
<dbReference type="RefSeq" id="WP_346046380.1">
    <property type="nucleotide sequence ID" value="NZ_BAAACP010000017.1"/>
</dbReference>
<gene>
    <name evidence="2" type="ORF">GCM10008917_24210</name>
</gene>
<accession>A0ABP3XM92</accession>
<keyword evidence="3" id="KW-1185">Reference proteome</keyword>
<organism evidence="2 3">
    <name type="scientific">Paraclostridium tenue</name>
    <dbReference type="NCBI Taxonomy" id="1737"/>
    <lineage>
        <taxon>Bacteria</taxon>
        <taxon>Bacillati</taxon>
        <taxon>Bacillota</taxon>
        <taxon>Clostridia</taxon>
        <taxon>Peptostreptococcales</taxon>
        <taxon>Peptostreptococcaceae</taxon>
        <taxon>Paraclostridium</taxon>
    </lineage>
</organism>
<dbReference type="EMBL" id="BAAACP010000017">
    <property type="protein sequence ID" value="GAA0865706.1"/>
    <property type="molecule type" value="Genomic_DNA"/>
</dbReference>
<protein>
    <submittedName>
        <fullName evidence="2">Uncharacterized protein</fullName>
    </submittedName>
</protein>
<feature type="transmembrane region" description="Helical" evidence="1">
    <location>
        <begin position="46"/>
        <end position="67"/>
    </location>
</feature>
<evidence type="ECO:0000256" key="1">
    <source>
        <dbReference type="SAM" id="Phobius"/>
    </source>
</evidence>